<accession>A0A2Z4PQL3</accession>
<dbReference type="OrthoDB" id="8442841at2"/>
<protein>
    <recommendedName>
        <fullName evidence="1">DUF4062 domain-containing protein</fullName>
    </recommendedName>
</protein>
<proteinExistence type="predicted"/>
<dbReference type="RefSeq" id="WP_112137016.1">
    <property type="nucleotide sequence ID" value="NZ_CP016181.1"/>
</dbReference>
<dbReference type="EMBL" id="CP016181">
    <property type="protein sequence ID" value="AWX99877.1"/>
    <property type="molecule type" value="Genomic_DNA"/>
</dbReference>
<sequence length="152" mass="17187">MLSSRCNDAFSKDSEITLTDLRRELKKEIESVQLLGREIFEVWINEDAPPSEGNKDTCLKAVRECDVLIVLSNGNAGWALSSEDIGICHAEYMEGLRTAQSKVRFIELPKVANADDVNAQKRNQRYQEYVSKQTPFRGGEIKTVEDAKKVCF</sequence>
<dbReference type="AlphaFoldDB" id="A0A2Z4PQL3"/>
<dbReference type="Proteomes" id="UP000249898">
    <property type="component" value="Chromosome"/>
</dbReference>
<feature type="domain" description="DUF4062" evidence="1">
    <location>
        <begin position="17"/>
        <end position="93"/>
    </location>
</feature>
<evidence type="ECO:0000313" key="2">
    <source>
        <dbReference type="EMBL" id="AWX99877.1"/>
    </source>
</evidence>
<gene>
    <name evidence="2" type="ORF">A8139_07620</name>
</gene>
<organism evidence="2 3">
    <name type="scientific">Marinomonas primoryensis</name>
    <dbReference type="NCBI Taxonomy" id="178399"/>
    <lineage>
        <taxon>Bacteria</taxon>
        <taxon>Pseudomonadati</taxon>
        <taxon>Pseudomonadota</taxon>
        <taxon>Gammaproteobacteria</taxon>
        <taxon>Oceanospirillales</taxon>
        <taxon>Oceanospirillaceae</taxon>
        <taxon>Marinomonas</taxon>
    </lineage>
</organism>
<evidence type="ECO:0000259" key="1">
    <source>
        <dbReference type="Pfam" id="PF13271"/>
    </source>
</evidence>
<dbReference type="Pfam" id="PF13271">
    <property type="entry name" value="DUF4062"/>
    <property type="match status" value="1"/>
</dbReference>
<dbReference type="InterPro" id="IPR025139">
    <property type="entry name" value="DUF4062"/>
</dbReference>
<name>A0A2Z4PQL3_9GAMM</name>
<reference evidence="2 3" key="1">
    <citation type="submission" date="2016-06" db="EMBL/GenBank/DDBJ databases">
        <title>The sequenced genome of the ice-adhering bacterium Marinomonas primoryensis, from Antarctica.</title>
        <authorList>
            <person name="Graham L."/>
            <person name="Vance T.D.R."/>
            <person name="Davies P.L."/>
        </authorList>
    </citation>
    <scope>NUCLEOTIDE SEQUENCE [LARGE SCALE GENOMIC DNA]</scope>
    <source>
        <strain evidence="2 3">AceL</strain>
    </source>
</reference>
<evidence type="ECO:0000313" key="3">
    <source>
        <dbReference type="Proteomes" id="UP000249898"/>
    </source>
</evidence>